<evidence type="ECO:0000256" key="16">
    <source>
        <dbReference type="SAM" id="SignalP"/>
    </source>
</evidence>
<dbReference type="Pfam" id="PF07715">
    <property type="entry name" value="Plug"/>
    <property type="match status" value="1"/>
</dbReference>
<dbReference type="InterPro" id="IPR037066">
    <property type="entry name" value="Plug_dom_sf"/>
</dbReference>
<keyword evidence="8" id="KW-0408">Iron</keyword>
<dbReference type="PANTHER" id="PTHR30069">
    <property type="entry name" value="TONB-DEPENDENT OUTER MEMBRANE RECEPTOR"/>
    <property type="match status" value="1"/>
</dbReference>
<evidence type="ECO:0000313" key="19">
    <source>
        <dbReference type="Proteomes" id="UP001225906"/>
    </source>
</evidence>
<dbReference type="InterPro" id="IPR012910">
    <property type="entry name" value="Plug_dom"/>
</dbReference>
<name>A0ABT9JUU6_9PROT</name>
<dbReference type="InterPro" id="IPR039426">
    <property type="entry name" value="TonB-dep_rcpt-like"/>
</dbReference>
<feature type="chain" id="PRO_5046077568" evidence="16">
    <location>
        <begin position="37"/>
        <end position="756"/>
    </location>
</feature>
<keyword evidence="5" id="KW-0410">Iron transport</keyword>
<dbReference type="InterPro" id="IPR000531">
    <property type="entry name" value="Beta-barrel_TonB"/>
</dbReference>
<evidence type="ECO:0000256" key="8">
    <source>
        <dbReference type="ARBA" id="ARBA00023004"/>
    </source>
</evidence>
<evidence type="ECO:0000259" key="17">
    <source>
        <dbReference type="SMART" id="SM00965"/>
    </source>
</evidence>
<protein>
    <submittedName>
        <fullName evidence="18">TonB-dependent receptor</fullName>
    </submittedName>
</protein>
<evidence type="ECO:0000256" key="9">
    <source>
        <dbReference type="ARBA" id="ARBA00023077"/>
    </source>
</evidence>
<evidence type="ECO:0000256" key="1">
    <source>
        <dbReference type="ARBA" id="ARBA00004571"/>
    </source>
</evidence>
<evidence type="ECO:0000256" key="12">
    <source>
        <dbReference type="ARBA" id="ARBA00023237"/>
    </source>
</evidence>
<comment type="subcellular location">
    <subcellularLocation>
        <location evidence="1 13">Cell outer membrane</location>
        <topology evidence="1 13">Multi-pass membrane protein</topology>
    </subcellularLocation>
</comment>
<dbReference type="PROSITE" id="PS01156">
    <property type="entry name" value="TONB_DEPENDENT_REC_2"/>
    <property type="match status" value="1"/>
</dbReference>
<evidence type="ECO:0000256" key="6">
    <source>
        <dbReference type="ARBA" id="ARBA00022692"/>
    </source>
</evidence>
<sequence length="756" mass="82016">MPYPVSFRPHLLTLAVRTAMLLPVTLLNPFASVAWAQAVETTQMFDIAAGPLSTALTQVAAQTGISLSANAALIGDKKTTALKGRYSAQQALQNLLLNSGLALKRTGDTHFTVVLASKEPVPQPLSQQAETLPEVAVSAKVDQSVPVKEPVTILIDEAALARNNPSDVRGIFNGQPSVKVGGSTPMSQKVYVNGIEETNLAVTIDGSRQNNKVFHHNGTTLIDPLFMKAVRVNAGVAPADAGAGAIAGSIAYETKNARDFLTSPGKGAYIRSSFNTNGDVFSQTLAGYAASEQLDGLAYLTVANGNRFEAGNGDKVDGTGTDLVSGFFKLGAEAEDGHRLQLSHERVRDDAVRPFRGNIGFISGRPAWEPRVRDYEMTRDNTVLRYTQVNPDHWWNPTAVLAYSKTEITVPIFTAGGTVIYPGTGETSSFNGKFENRFPINIGSITAGVDFYRDKADYKDRTFQAEEKANNRGVYVQARINPWQALHLSAGIRNDHHELTGTQGSSWSHSGLSSNISGELAVVPELLTVKAGYSEVFSGSQMAENFIMNTAWNYGRGPKATKADNYFLGLQSRFYGFTADAKVFETQIDNARAARFAANSGVLARDVRTRGYELGLAYQWEQSFARARLADIDVTIDGTPTDSDTGNYLATPVGEILYVTVGHHFPSVNVTVGGDAEFAQKYNKVSAGTLSFPSYEVFNLYAEYQPQWAVKTKWRVDVRNLFDDTYADRATYQGFGTVTPLYQPGRSVLFSVAATF</sequence>
<organism evidence="18 19">
    <name type="scientific">Methylophilus aquaticus</name>
    <dbReference type="NCBI Taxonomy" id="1971610"/>
    <lineage>
        <taxon>Bacteria</taxon>
        <taxon>Pseudomonadati</taxon>
        <taxon>Pseudomonadota</taxon>
        <taxon>Betaproteobacteria</taxon>
        <taxon>Nitrosomonadales</taxon>
        <taxon>Methylophilaceae</taxon>
        <taxon>Methylophilus</taxon>
    </lineage>
</organism>
<dbReference type="Gene3D" id="3.55.50.30">
    <property type="match status" value="1"/>
</dbReference>
<dbReference type="InterPro" id="IPR036942">
    <property type="entry name" value="Beta-barrel_TonB_sf"/>
</dbReference>
<dbReference type="EMBL" id="JAVCAP010000021">
    <property type="protein sequence ID" value="MDP8568352.1"/>
    <property type="molecule type" value="Genomic_DNA"/>
</dbReference>
<keyword evidence="19" id="KW-1185">Reference proteome</keyword>
<keyword evidence="9 15" id="KW-0798">TonB box</keyword>
<evidence type="ECO:0000256" key="3">
    <source>
        <dbReference type="ARBA" id="ARBA00022448"/>
    </source>
</evidence>
<reference evidence="19" key="1">
    <citation type="journal article" date="2019" name="Int. J. Syst. Evol. Microbiol.">
        <title>The Global Catalogue of Microorganisms (GCM) 10K type strain sequencing project: providing services to taxonomists for standard genome sequencing and annotation.</title>
        <authorList>
            <consortium name="The Broad Institute Genomics Platform"/>
            <consortium name="The Broad Institute Genome Sequencing Center for Infectious Disease"/>
            <person name="Wu L."/>
            <person name="Ma J."/>
        </authorList>
    </citation>
    <scope>NUCLEOTIDE SEQUENCE [LARGE SCALE GENOMIC DNA]</scope>
    <source>
        <strain evidence="19">VKM B-3159</strain>
    </source>
</reference>
<feature type="short sequence motif" description="TonB C-terminal box" evidence="14">
    <location>
        <begin position="739"/>
        <end position="756"/>
    </location>
</feature>
<evidence type="ECO:0000313" key="18">
    <source>
        <dbReference type="EMBL" id="MDP8568352.1"/>
    </source>
</evidence>
<evidence type="ECO:0000256" key="14">
    <source>
        <dbReference type="PROSITE-ProRule" id="PRU10144"/>
    </source>
</evidence>
<dbReference type="InterPro" id="IPR010917">
    <property type="entry name" value="TonB_rcpt_CS"/>
</dbReference>
<feature type="domain" description="Secretin/TonB short N-terminal" evidence="17">
    <location>
        <begin position="65"/>
        <end position="116"/>
    </location>
</feature>
<evidence type="ECO:0000256" key="5">
    <source>
        <dbReference type="ARBA" id="ARBA00022496"/>
    </source>
</evidence>
<comment type="similarity">
    <text evidence="2 13 15">Belongs to the TonB-dependent receptor family.</text>
</comment>
<keyword evidence="6 13" id="KW-0812">Transmembrane</keyword>
<dbReference type="PANTHER" id="PTHR30069:SF41">
    <property type="entry name" value="HEME_HEMOPEXIN UTILIZATION PROTEIN C"/>
    <property type="match status" value="1"/>
</dbReference>
<proteinExistence type="inferred from homology"/>
<evidence type="ECO:0000256" key="7">
    <source>
        <dbReference type="ARBA" id="ARBA00022729"/>
    </source>
</evidence>
<keyword evidence="12 13" id="KW-0998">Cell outer membrane</keyword>
<keyword evidence="3 13" id="KW-0813">Transport</keyword>
<dbReference type="RefSeq" id="WP_306390072.1">
    <property type="nucleotide sequence ID" value="NZ_JAVCAP010000021.1"/>
</dbReference>
<comment type="caution">
    <text evidence="18">The sequence shown here is derived from an EMBL/GenBank/DDBJ whole genome shotgun (WGS) entry which is preliminary data.</text>
</comment>
<keyword evidence="11 18" id="KW-0675">Receptor</keyword>
<keyword evidence="7 16" id="KW-0732">Signal</keyword>
<dbReference type="Gene3D" id="2.170.130.10">
    <property type="entry name" value="TonB-dependent receptor, plug domain"/>
    <property type="match status" value="1"/>
</dbReference>
<keyword evidence="5" id="KW-0406">Ion transport</keyword>
<dbReference type="Pfam" id="PF07660">
    <property type="entry name" value="STN"/>
    <property type="match status" value="1"/>
</dbReference>
<evidence type="ECO:0000256" key="10">
    <source>
        <dbReference type="ARBA" id="ARBA00023136"/>
    </source>
</evidence>
<dbReference type="PROSITE" id="PS52016">
    <property type="entry name" value="TONB_DEPENDENT_REC_3"/>
    <property type="match status" value="1"/>
</dbReference>
<evidence type="ECO:0000256" key="15">
    <source>
        <dbReference type="RuleBase" id="RU003357"/>
    </source>
</evidence>
<evidence type="ECO:0000256" key="4">
    <source>
        <dbReference type="ARBA" id="ARBA00022452"/>
    </source>
</evidence>
<dbReference type="SMART" id="SM00965">
    <property type="entry name" value="STN"/>
    <property type="match status" value="1"/>
</dbReference>
<dbReference type="Gene3D" id="2.40.170.20">
    <property type="entry name" value="TonB-dependent receptor, beta-barrel domain"/>
    <property type="match status" value="1"/>
</dbReference>
<feature type="signal peptide" evidence="16">
    <location>
        <begin position="1"/>
        <end position="36"/>
    </location>
</feature>
<evidence type="ECO:0000256" key="13">
    <source>
        <dbReference type="PROSITE-ProRule" id="PRU01360"/>
    </source>
</evidence>
<gene>
    <name evidence="18" type="ORF">Q9291_10870</name>
</gene>
<evidence type="ECO:0000256" key="2">
    <source>
        <dbReference type="ARBA" id="ARBA00009810"/>
    </source>
</evidence>
<dbReference type="Proteomes" id="UP001225906">
    <property type="component" value="Unassembled WGS sequence"/>
</dbReference>
<dbReference type="SUPFAM" id="SSF56935">
    <property type="entry name" value="Porins"/>
    <property type="match status" value="1"/>
</dbReference>
<dbReference type="Pfam" id="PF00593">
    <property type="entry name" value="TonB_dep_Rec_b-barrel"/>
    <property type="match status" value="1"/>
</dbReference>
<keyword evidence="10 13" id="KW-0472">Membrane</keyword>
<evidence type="ECO:0000256" key="11">
    <source>
        <dbReference type="ARBA" id="ARBA00023170"/>
    </source>
</evidence>
<dbReference type="InterPro" id="IPR011662">
    <property type="entry name" value="Secretin/TonB_short_N"/>
</dbReference>
<keyword evidence="4 13" id="KW-1134">Transmembrane beta strand</keyword>
<accession>A0ABT9JUU6</accession>